<dbReference type="EMBL" id="LAZR01003273">
    <property type="protein sequence ID" value="KKN20089.1"/>
    <property type="molecule type" value="Genomic_DNA"/>
</dbReference>
<proteinExistence type="predicted"/>
<comment type="caution">
    <text evidence="1">The sequence shown here is derived from an EMBL/GenBank/DDBJ whole genome shotgun (WGS) entry which is preliminary data.</text>
</comment>
<protein>
    <submittedName>
        <fullName evidence="1">Uncharacterized protein</fullName>
    </submittedName>
</protein>
<organism evidence="1">
    <name type="scientific">marine sediment metagenome</name>
    <dbReference type="NCBI Taxonomy" id="412755"/>
    <lineage>
        <taxon>unclassified sequences</taxon>
        <taxon>metagenomes</taxon>
        <taxon>ecological metagenomes</taxon>
    </lineage>
</organism>
<reference evidence="1" key="1">
    <citation type="journal article" date="2015" name="Nature">
        <title>Complex archaea that bridge the gap between prokaryotes and eukaryotes.</title>
        <authorList>
            <person name="Spang A."/>
            <person name="Saw J.H."/>
            <person name="Jorgensen S.L."/>
            <person name="Zaremba-Niedzwiedzka K."/>
            <person name="Martijn J."/>
            <person name="Lind A.E."/>
            <person name="van Eijk R."/>
            <person name="Schleper C."/>
            <person name="Guy L."/>
            <person name="Ettema T.J."/>
        </authorList>
    </citation>
    <scope>NUCLEOTIDE SEQUENCE</scope>
</reference>
<dbReference type="AlphaFoldDB" id="A0A0F9NQ99"/>
<name>A0A0F9NQ99_9ZZZZ</name>
<sequence length="112" mass="11816">MEFDAIMDRQSPDKKLFISAGSDISLTLNQRHVFVAGASGPQTFVRLPNVGEAEGYPPFILSVTTVPATTGAAVKVFYNNGGTSALSTALNTTGVELSFKSAGIVWSFVRSS</sequence>
<gene>
    <name evidence="1" type="ORF">LCGC14_0939180</name>
</gene>
<evidence type="ECO:0000313" key="1">
    <source>
        <dbReference type="EMBL" id="KKN20089.1"/>
    </source>
</evidence>
<accession>A0A0F9NQ99</accession>